<dbReference type="EMBL" id="BAAACP010000008">
    <property type="protein sequence ID" value="GAA0863905.1"/>
    <property type="molecule type" value="Genomic_DNA"/>
</dbReference>
<evidence type="ECO:0008006" key="3">
    <source>
        <dbReference type="Google" id="ProtNLM"/>
    </source>
</evidence>
<organism evidence="1 2">
    <name type="scientific">Paraclostridium tenue</name>
    <dbReference type="NCBI Taxonomy" id="1737"/>
    <lineage>
        <taxon>Bacteria</taxon>
        <taxon>Bacillati</taxon>
        <taxon>Bacillota</taxon>
        <taxon>Clostridia</taxon>
        <taxon>Peptostreptococcales</taxon>
        <taxon>Peptostreptococcaceae</taxon>
        <taxon>Paraclostridium</taxon>
    </lineage>
</organism>
<name>A0ABN1M3T1_9FIRM</name>
<gene>
    <name evidence="1" type="ORF">GCM10008917_15290</name>
</gene>
<sequence length="64" mass="7451">MECKKCKIEMKKVNFGTGVYGIKPYIWYKKKGILELEKRSSVSCYVCTECGHIELLADEPKKFK</sequence>
<accession>A0ABN1M3T1</accession>
<protein>
    <recommendedName>
        <fullName evidence="3">Nucleic acid-binding protein</fullName>
    </recommendedName>
</protein>
<evidence type="ECO:0000313" key="2">
    <source>
        <dbReference type="Proteomes" id="UP001400965"/>
    </source>
</evidence>
<keyword evidence="2" id="KW-1185">Reference proteome</keyword>
<evidence type="ECO:0000313" key="1">
    <source>
        <dbReference type="EMBL" id="GAA0863905.1"/>
    </source>
</evidence>
<proteinExistence type="predicted"/>
<reference evidence="1 2" key="1">
    <citation type="journal article" date="2019" name="Int. J. Syst. Evol. Microbiol.">
        <title>The Global Catalogue of Microorganisms (GCM) 10K type strain sequencing project: providing services to taxonomists for standard genome sequencing and annotation.</title>
        <authorList>
            <consortium name="The Broad Institute Genomics Platform"/>
            <consortium name="The Broad Institute Genome Sequencing Center for Infectious Disease"/>
            <person name="Wu L."/>
            <person name="Ma J."/>
        </authorList>
    </citation>
    <scope>NUCLEOTIDE SEQUENCE [LARGE SCALE GENOMIC DNA]</scope>
    <source>
        <strain evidence="1 2">JCM 6486</strain>
    </source>
</reference>
<dbReference type="Proteomes" id="UP001400965">
    <property type="component" value="Unassembled WGS sequence"/>
</dbReference>
<comment type="caution">
    <text evidence="1">The sequence shown here is derived from an EMBL/GenBank/DDBJ whole genome shotgun (WGS) entry which is preliminary data.</text>
</comment>
<dbReference type="RefSeq" id="WP_346044558.1">
    <property type="nucleotide sequence ID" value="NZ_BAAACP010000008.1"/>
</dbReference>